<evidence type="ECO:0000313" key="3">
    <source>
        <dbReference type="Proteomes" id="UP000290289"/>
    </source>
</evidence>
<protein>
    <submittedName>
        <fullName evidence="2">Uncharacterized protein</fullName>
    </submittedName>
</protein>
<evidence type="ECO:0000313" key="2">
    <source>
        <dbReference type="EMBL" id="RXH99721.1"/>
    </source>
</evidence>
<sequence length="88" mass="10346">MDRNCVGKAIKYFYQVKKVKENHNDCTVVLYMFIYFTLVNNPIVNTAIIRGQLKEQLKAPKIVKGQGEPFCTSWLTHERLLYLYFKSP</sequence>
<keyword evidence="1" id="KW-0472">Membrane</keyword>
<reference evidence="2 3" key="1">
    <citation type="submission" date="2018-10" db="EMBL/GenBank/DDBJ databases">
        <title>A high-quality apple genome assembly.</title>
        <authorList>
            <person name="Hu J."/>
        </authorList>
    </citation>
    <scope>NUCLEOTIDE SEQUENCE [LARGE SCALE GENOMIC DNA]</scope>
    <source>
        <strain evidence="3">cv. HFTH1</strain>
        <tissue evidence="2">Young leaf</tissue>
    </source>
</reference>
<dbReference type="Proteomes" id="UP000290289">
    <property type="component" value="Chromosome 5"/>
</dbReference>
<organism evidence="2 3">
    <name type="scientific">Malus domestica</name>
    <name type="common">Apple</name>
    <name type="synonym">Pyrus malus</name>
    <dbReference type="NCBI Taxonomy" id="3750"/>
    <lineage>
        <taxon>Eukaryota</taxon>
        <taxon>Viridiplantae</taxon>
        <taxon>Streptophyta</taxon>
        <taxon>Embryophyta</taxon>
        <taxon>Tracheophyta</taxon>
        <taxon>Spermatophyta</taxon>
        <taxon>Magnoliopsida</taxon>
        <taxon>eudicotyledons</taxon>
        <taxon>Gunneridae</taxon>
        <taxon>Pentapetalae</taxon>
        <taxon>rosids</taxon>
        <taxon>fabids</taxon>
        <taxon>Rosales</taxon>
        <taxon>Rosaceae</taxon>
        <taxon>Amygdaloideae</taxon>
        <taxon>Maleae</taxon>
        <taxon>Malus</taxon>
    </lineage>
</organism>
<dbReference type="EMBL" id="RDQH01000331">
    <property type="protein sequence ID" value="RXH99721.1"/>
    <property type="molecule type" value="Genomic_DNA"/>
</dbReference>
<proteinExistence type="predicted"/>
<feature type="transmembrane region" description="Helical" evidence="1">
    <location>
        <begin position="28"/>
        <end position="48"/>
    </location>
</feature>
<gene>
    <name evidence="2" type="ORF">DVH24_021523</name>
</gene>
<keyword evidence="1" id="KW-1133">Transmembrane helix</keyword>
<comment type="caution">
    <text evidence="2">The sequence shown here is derived from an EMBL/GenBank/DDBJ whole genome shotgun (WGS) entry which is preliminary data.</text>
</comment>
<dbReference type="AlphaFoldDB" id="A0A498K398"/>
<keyword evidence="3" id="KW-1185">Reference proteome</keyword>
<name>A0A498K398_MALDO</name>
<accession>A0A498K398</accession>
<keyword evidence="1" id="KW-0812">Transmembrane</keyword>
<evidence type="ECO:0000256" key="1">
    <source>
        <dbReference type="SAM" id="Phobius"/>
    </source>
</evidence>